<dbReference type="Gene3D" id="3.30.450.20">
    <property type="entry name" value="PAS domain"/>
    <property type="match status" value="1"/>
</dbReference>
<organism evidence="2 3">
    <name type="scientific">Leptothoe kymatousa TAU-MAC 1615</name>
    <dbReference type="NCBI Taxonomy" id="2364775"/>
    <lineage>
        <taxon>Bacteria</taxon>
        <taxon>Bacillati</taxon>
        <taxon>Cyanobacteriota</taxon>
        <taxon>Cyanophyceae</taxon>
        <taxon>Nodosilineales</taxon>
        <taxon>Cymatolegaceae</taxon>
        <taxon>Leptothoe</taxon>
        <taxon>Leptothoe kymatousa</taxon>
    </lineage>
</organism>
<evidence type="ECO:0000313" key="2">
    <source>
        <dbReference type="EMBL" id="MBT9313576.1"/>
    </source>
</evidence>
<name>A0ABS5Y7J1_9CYAN</name>
<accession>A0ABS5Y7J1</accession>
<comment type="caution">
    <text evidence="2">The sequence shown here is derived from an EMBL/GenBank/DDBJ whole genome shotgun (WGS) entry which is preliminary data.</text>
</comment>
<feature type="transmembrane region" description="Helical" evidence="1">
    <location>
        <begin position="341"/>
        <end position="361"/>
    </location>
</feature>
<keyword evidence="1" id="KW-1133">Transmembrane helix</keyword>
<gene>
    <name evidence="2" type="ORF">IXB28_15290</name>
</gene>
<reference evidence="2 3" key="1">
    <citation type="journal article" date="2021" name="Mar. Drugs">
        <title>Genome Reduction and Secondary Metabolism of the Marine Sponge-Associated Cyanobacterium Leptothoe.</title>
        <authorList>
            <person name="Konstantinou D."/>
            <person name="Popin R.V."/>
            <person name="Fewer D.P."/>
            <person name="Sivonen K."/>
            <person name="Gkelis S."/>
        </authorList>
    </citation>
    <scope>NUCLEOTIDE SEQUENCE [LARGE SCALE GENOMIC DNA]</scope>
    <source>
        <strain evidence="2 3">TAU-MAC 1615</strain>
    </source>
</reference>
<keyword evidence="1" id="KW-0472">Membrane</keyword>
<dbReference type="Proteomes" id="UP001196661">
    <property type="component" value="Unassembled WGS sequence"/>
</dbReference>
<protein>
    <submittedName>
        <fullName evidence="2">Cache domain-containing protein</fullName>
    </submittedName>
</protein>
<dbReference type="EMBL" id="JADOER010000014">
    <property type="protein sequence ID" value="MBT9313576.1"/>
    <property type="molecule type" value="Genomic_DNA"/>
</dbReference>
<evidence type="ECO:0000313" key="3">
    <source>
        <dbReference type="Proteomes" id="UP001196661"/>
    </source>
</evidence>
<proteinExistence type="predicted"/>
<evidence type="ECO:0000256" key="1">
    <source>
        <dbReference type="SAM" id="Phobius"/>
    </source>
</evidence>
<keyword evidence="1" id="KW-0812">Transmembrane</keyword>
<keyword evidence="3" id="KW-1185">Reference proteome</keyword>
<feature type="transmembrane region" description="Helical" evidence="1">
    <location>
        <begin position="52"/>
        <end position="71"/>
    </location>
</feature>
<sequence>MSSLNLPTPEQPPSLEADSPVVPSIAPNFYPKRGPVGTLRGWLRLNSFGGRLFWMIMLGALAGMGGMAFLFSEMLKRQAEDQVRSSIDSKVNAIASVTDSAETLAYSLGVSATTLHERGAQYADTYRELVQQLFEGRPDFVVGLGMGQSEKGLLVGQSWLFPYYSAAAGTSADDESDAIRYEDFADGEGEFYPESPRYEKYFVPQRDIWTEPYQNEKTQFLTYYYPLFNQEGNWLGTTLVDIDAAYLNGLLDDAVFQQSGNFFLVTDAGQVIANPTRAVADLQNYDSIPGLAKIWQRIDGETSGFVRGDAGFWAYTNVPGQNWRLFGFVPYSAIYGRIVRIAAITTGLMGLLLGTVVFFAIRKLNQRIKPILLQGNEFAARDRDSLLPASPQQDELEQLSLSFFNILNQVNLHQDTIRQQEEAIAQSNRHADQVTEKFLAFTTQVDEEVKEQQVLIDRVQQQLTDQADQYRSVDSRLDALFTLAQTLGGFLESLPSEEDAAELFDALDQRILALTGTLDTAHQTDRAHSQALINQLIADVANLKVYDRQRHSLEKLHGQTSDLTQARQATIAKSQAMVTAAQTMRQVLMEIESITTTLNRDTKQVSDMLWGDLQQQPSSSSSSMPLIVNTPLDTLDVDDELKQLDMLIAQDSENISNNLEINDMAP</sequence>